<evidence type="ECO:0000256" key="1">
    <source>
        <dbReference type="SAM" id="Coils"/>
    </source>
</evidence>
<dbReference type="Proteomes" id="UP000583800">
    <property type="component" value="Unassembled WGS sequence"/>
</dbReference>
<accession>A0A7X0CAL5</accession>
<feature type="coiled-coil region" evidence="1">
    <location>
        <begin position="71"/>
        <end position="105"/>
    </location>
</feature>
<organism evidence="2 3">
    <name type="scientific">Nonomuraea muscovyensis</name>
    <dbReference type="NCBI Taxonomy" id="1124761"/>
    <lineage>
        <taxon>Bacteria</taxon>
        <taxon>Bacillati</taxon>
        <taxon>Actinomycetota</taxon>
        <taxon>Actinomycetes</taxon>
        <taxon>Streptosporangiales</taxon>
        <taxon>Streptosporangiaceae</taxon>
        <taxon>Nonomuraea</taxon>
    </lineage>
</organism>
<proteinExistence type="predicted"/>
<keyword evidence="3" id="KW-1185">Reference proteome</keyword>
<gene>
    <name evidence="2" type="ORF">FHU36_007228</name>
</gene>
<dbReference type="EMBL" id="JACHJB010000003">
    <property type="protein sequence ID" value="MBB6350656.1"/>
    <property type="molecule type" value="Genomic_DNA"/>
</dbReference>
<dbReference type="RefSeq" id="WP_185088410.1">
    <property type="nucleotide sequence ID" value="NZ_JACHJB010000003.1"/>
</dbReference>
<reference evidence="2 3" key="1">
    <citation type="submission" date="2020-08" db="EMBL/GenBank/DDBJ databases">
        <title>Sequencing the genomes of 1000 actinobacteria strains.</title>
        <authorList>
            <person name="Klenk H.-P."/>
        </authorList>
    </citation>
    <scope>NUCLEOTIDE SEQUENCE [LARGE SCALE GENOMIC DNA]</scope>
    <source>
        <strain evidence="2 3">DSM 45913</strain>
    </source>
</reference>
<comment type="caution">
    <text evidence="2">The sequence shown here is derived from an EMBL/GenBank/DDBJ whole genome shotgun (WGS) entry which is preliminary data.</text>
</comment>
<keyword evidence="1" id="KW-0175">Coiled coil</keyword>
<dbReference type="AlphaFoldDB" id="A0A7X0CAL5"/>
<evidence type="ECO:0000313" key="3">
    <source>
        <dbReference type="Proteomes" id="UP000583800"/>
    </source>
</evidence>
<evidence type="ECO:0000313" key="2">
    <source>
        <dbReference type="EMBL" id="MBB6350656.1"/>
    </source>
</evidence>
<sequence length="112" mass="12106">MGGVALSQKALQRLQESVHDRSVDLVKLKDGKPAAKATPEFGAAFPVKQEARVFGELADSDALITALNSVEQRVSDQVTAAKDRLDDVERALDQIRRNMQKADKGSTVQGDS</sequence>
<protein>
    <submittedName>
        <fullName evidence="2">Uncharacterized protein</fullName>
    </submittedName>
</protein>
<name>A0A7X0CAL5_9ACTN</name>